<dbReference type="Gene3D" id="3.40.50.150">
    <property type="entry name" value="Vaccinia Virus protein VP39"/>
    <property type="match status" value="1"/>
</dbReference>
<evidence type="ECO:0000313" key="11">
    <source>
        <dbReference type="Proteomes" id="UP000037600"/>
    </source>
</evidence>
<dbReference type="AlphaFoldDB" id="A0A0J8GZ71"/>
<dbReference type="PROSITE" id="PS51585">
    <property type="entry name" value="SAM_MT_TPMT"/>
    <property type="match status" value="1"/>
</dbReference>
<protein>
    <recommendedName>
        <fullName evidence="4 9">Thiopurine S-methyltransferase</fullName>
        <ecNumber evidence="4 9">2.1.1.67</ecNumber>
    </recommendedName>
    <alternativeName>
        <fullName evidence="9">Thiopurine methyltransferase</fullName>
    </alternativeName>
</protein>
<proteinExistence type="inferred from homology"/>
<evidence type="ECO:0000256" key="6">
    <source>
        <dbReference type="ARBA" id="ARBA00022603"/>
    </source>
</evidence>
<dbReference type="GO" id="GO:0008119">
    <property type="term" value="F:thiopurine S-methyltransferase activity"/>
    <property type="evidence" value="ECO:0007669"/>
    <property type="project" value="UniProtKB-UniRule"/>
</dbReference>
<evidence type="ECO:0000256" key="2">
    <source>
        <dbReference type="ARBA" id="ARBA00004496"/>
    </source>
</evidence>
<dbReference type="NCBIfam" id="TIGR03840">
    <property type="entry name" value="TMPT_Se_Te"/>
    <property type="match status" value="1"/>
</dbReference>
<keyword evidence="8 9" id="KW-0949">S-adenosyl-L-methionine</keyword>
<feature type="binding site" evidence="9">
    <location>
        <position position="45"/>
    </location>
    <ligand>
        <name>S-adenosyl-L-methionine</name>
        <dbReference type="ChEBI" id="CHEBI:59789"/>
    </ligand>
</feature>
<feature type="binding site" evidence="9">
    <location>
        <position position="123"/>
    </location>
    <ligand>
        <name>S-adenosyl-L-methionine</name>
        <dbReference type="ChEBI" id="CHEBI:59789"/>
    </ligand>
</feature>
<dbReference type="FunFam" id="3.40.50.150:FF:000101">
    <property type="entry name" value="Thiopurine S-methyltransferase"/>
    <property type="match status" value="1"/>
</dbReference>
<feature type="binding site" evidence="9">
    <location>
        <position position="10"/>
    </location>
    <ligand>
        <name>S-adenosyl-L-methionine</name>
        <dbReference type="ChEBI" id="CHEBI:59789"/>
    </ligand>
</feature>
<dbReference type="InterPro" id="IPR029063">
    <property type="entry name" value="SAM-dependent_MTases_sf"/>
</dbReference>
<evidence type="ECO:0000313" key="10">
    <source>
        <dbReference type="EMBL" id="KMT66013.1"/>
    </source>
</evidence>
<dbReference type="HAMAP" id="MF_00812">
    <property type="entry name" value="Thiopur_methtran"/>
    <property type="match status" value="1"/>
</dbReference>
<evidence type="ECO:0000256" key="5">
    <source>
        <dbReference type="ARBA" id="ARBA00022490"/>
    </source>
</evidence>
<comment type="catalytic activity">
    <reaction evidence="1 9">
        <text>S-adenosyl-L-methionine + a thiopurine = S-adenosyl-L-homocysteine + a thiopurine S-methylether.</text>
        <dbReference type="EC" id="2.1.1.67"/>
    </reaction>
</comment>
<dbReference type="PANTHER" id="PTHR10259:SF11">
    <property type="entry name" value="THIOPURINE S-METHYLTRANSFERASE"/>
    <property type="match status" value="1"/>
</dbReference>
<dbReference type="RefSeq" id="WP_048690756.1">
    <property type="nucleotide sequence ID" value="NZ_KQ130485.1"/>
</dbReference>
<dbReference type="NCBIfam" id="NF009732">
    <property type="entry name" value="PRK13255.1"/>
    <property type="match status" value="1"/>
</dbReference>
<evidence type="ECO:0000256" key="1">
    <source>
        <dbReference type="ARBA" id="ARBA00000903"/>
    </source>
</evidence>
<keyword evidence="7 9" id="KW-0808">Transferase</keyword>
<sequence>MQASFWHSKWDKGEIGFHLDQANPLLLKHFDSLALTKGQTIFVPLCGKTKDIAWLLAQGLNVVAVELNKTAVEALFSELNVTAQITQLDELNLYKAKQLSVFQGDFFNLSSELIGKIDAVYDRAALIALPIEMRIKYTQQIMQLTNKVKQLIICVEYQQAEMQGPPFAIHAEDISAYYAKSYQLNLLESIKVEGGLKGKLAANESIWLLS</sequence>
<reference evidence="10 11" key="1">
    <citation type="submission" date="2015-04" db="EMBL/GenBank/DDBJ databases">
        <title>Draft Genome Sequence of the Novel Agar-Digesting Marine Bacterium Q1.</title>
        <authorList>
            <person name="Li Y."/>
            <person name="Li D."/>
            <person name="Chen G."/>
            <person name="Du Z."/>
        </authorList>
    </citation>
    <scope>NUCLEOTIDE SEQUENCE [LARGE SCALE GENOMIC DNA]</scope>
    <source>
        <strain evidence="10 11">Q1</strain>
    </source>
</reference>
<evidence type="ECO:0000256" key="4">
    <source>
        <dbReference type="ARBA" id="ARBA00011905"/>
    </source>
</evidence>
<dbReference type="GO" id="GO:0032259">
    <property type="term" value="P:methylation"/>
    <property type="evidence" value="ECO:0007669"/>
    <property type="project" value="UniProtKB-KW"/>
</dbReference>
<evidence type="ECO:0000256" key="9">
    <source>
        <dbReference type="HAMAP-Rule" id="MF_00812"/>
    </source>
</evidence>
<keyword evidence="11" id="KW-1185">Reference proteome</keyword>
<dbReference type="EMBL" id="LAZL01000007">
    <property type="protein sequence ID" value="KMT66013.1"/>
    <property type="molecule type" value="Genomic_DNA"/>
</dbReference>
<comment type="caution">
    <text evidence="10">The sequence shown here is derived from an EMBL/GenBank/DDBJ whole genome shotgun (WGS) entry which is preliminary data.</text>
</comment>
<evidence type="ECO:0000256" key="3">
    <source>
        <dbReference type="ARBA" id="ARBA00008145"/>
    </source>
</evidence>
<dbReference type="GO" id="GO:0005737">
    <property type="term" value="C:cytoplasm"/>
    <property type="evidence" value="ECO:0007669"/>
    <property type="project" value="UniProtKB-SubCell"/>
</dbReference>
<dbReference type="Proteomes" id="UP000037600">
    <property type="component" value="Unassembled WGS sequence"/>
</dbReference>
<gene>
    <name evidence="9" type="primary">tpm</name>
    <name evidence="10" type="ORF">XM47_06055</name>
</gene>
<dbReference type="SUPFAM" id="SSF53335">
    <property type="entry name" value="S-adenosyl-L-methionine-dependent methyltransferases"/>
    <property type="match status" value="1"/>
</dbReference>
<keyword evidence="6 9" id="KW-0489">Methyltransferase</keyword>
<dbReference type="PATRIC" id="fig|1513271.3.peg.1241"/>
<dbReference type="EC" id="2.1.1.67" evidence="4 9"/>
<dbReference type="Pfam" id="PF05724">
    <property type="entry name" value="TPMT"/>
    <property type="match status" value="1"/>
</dbReference>
<evidence type="ECO:0000256" key="7">
    <source>
        <dbReference type="ARBA" id="ARBA00022679"/>
    </source>
</evidence>
<dbReference type="PANTHER" id="PTHR10259">
    <property type="entry name" value="THIOPURINE S-METHYLTRANSFERASE"/>
    <property type="match status" value="1"/>
</dbReference>
<dbReference type="OrthoDB" id="9778208at2"/>
<dbReference type="STRING" id="1513271.XM47_06055"/>
<organism evidence="10 11">
    <name type="scientific">Catenovulum maritimum</name>
    <dbReference type="NCBI Taxonomy" id="1513271"/>
    <lineage>
        <taxon>Bacteria</taxon>
        <taxon>Pseudomonadati</taxon>
        <taxon>Pseudomonadota</taxon>
        <taxon>Gammaproteobacteria</taxon>
        <taxon>Alteromonadales</taxon>
        <taxon>Alteromonadaceae</taxon>
        <taxon>Catenovulum</taxon>
    </lineage>
</organism>
<evidence type="ECO:0000256" key="8">
    <source>
        <dbReference type="ARBA" id="ARBA00022691"/>
    </source>
</evidence>
<dbReference type="GO" id="GO:0010038">
    <property type="term" value="P:response to metal ion"/>
    <property type="evidence" value="ECO:0007669"/>
    <property type="project" value="InterPro"/>
</dbReference>
<dbReference type="InterPro" id="IPR025835">
    <property type="entry name" value="Thiopurine_S-MeTrfase"/>
</dbReference>
<comment type="subcellular location">
    <subcellularLocation>
        <location evidence="2 9">Cytoplasm</location>
    </subcellularLocation>
</comment>
<feature type="binding site" evidence="9">
    <location>
        <position position="66"/>
    </location>
    <ligand>
        <name>S-adenosyl-L-methionine</name>
        <dbReference type="ChEBI" id="CHEBI:59789"/>
    </ligand>
</feature>
<accession>A0A0J8GZ71</accession>
<dbReference type="InterPro" id="IPR022474">
    <property type="entry name" value="Thiopur_S-MeTfrase_Se/Te_detox"/>
</dbReference>
<dbReference type="InterPro" id="IPR008854">
    <property type="entry name" value="TPMT"/>
</dbReference>
<keyword evidence="5 9" id="KW-0963">Cytoplasm</keyword>
<comment type="similarity">
    <text evidence="3 9">Belongs to the class I-like SAM-binding methyltransferase superfamily. TPMT family.</text>
</comment>
<name>A0A0J8GZ71_9ALTE</name>
<dbReference type="PIRSF" id="PIRSF023956">
    <property type="entry name" value="Thiopurine_S-methyltransferase"/>
    <property type="match status" value="1"/>
</dbReference>